<feature type="transmembrane region" description="Helical" evidence="1">
    <location>
        <begin position="195"/>
        <end position="213"/>
    </location>
</feature>
<sequence length="346" mass="36146">MLGGIGTAVGLATAITGDIVYGVVILLLVVGFVLLAERRLARAVRFRIRVWDNGSLEVHDGEPAWYPVAELTDVMVGVSATSDTNDRTLRLQHRGGEVTVALPGGIGYLFNGPSLTQVHTGQLVDALRHFAGLPARSAVGPPVAGPPVASPQVAGQPFAGQPSVGVPAVGAQPAGGAWSWRHPEAEVLARRRNRFVAISAVVVVTLMVVAGASQREEGLGAVLLSAAVAPGLLGLLLFGVAWFGYVRPSRFTLTTAGDGVLHRGGSSVSLVGAREVAVELLSSSTHTGTTTVRSRSWVLRIQPANGKPWSAALPGGSLGARLLTEQEAEHLAQQLRWFAGLPSWWS</sequence>
<feature type="transmembrane region" description="Helical" evidence="1">
    <location>
        <begin position="19"/>
        <end position="36"/>
    </location>
</feature>
<feature type="transmembrane region" description="Helical" evidence="1">
    <location>
        <begin position="219"/>
        <end position="243"/>
    </location>
</feature>
<keyword evidence="1" id="KW-0812">Transmembrane</keyword>
<dbReference type="EMBL" id="CP031165">
    <property type="protein sequence ID" value="AXV06231.1"/>
    <property type="molecule type" value="Genomic_DNA"/>
</dbReference>
<dbReference type="Proteomes" id="UP000264006">
    <property type="component" value="Chromosome"/>
</dbReference>
<organism evidence="2 3">
    <name type="scientific">Euzebya pacifica</name>
    <dbReference type="NCBI Taxonomy" id="1608957"/>
    <lineage>
        <taxon>Bacteria</taxon>
        <taxon>Bacillati</taxon>
        <taxon>Actinomycetota</taxon>
        <taxon>Nitriliruptoria</taxon>
        <taxon>Euzebyales</taxon>
    </lineage>
</organism>
<proteinExistence type="predicted"/>
<dbReference type="KEGG" id="euz:DVS28_a1538"/>
<evidence type="ECO:0000256" key="1">
    <source>
        <dbReference type="SAM" id="Phobius"/>
    </source>
</evidence>
<keyword evidence="3" id="KW-1185">Reference proteome</keyword>
<gene>
    <name evidence="2" type="ORF">DVS28_a1538</name>
</gene>
<accession>A0A346XVI4</accession>
<reference evidence="2 3" key="1">
    <citation type="submission" date="2018-09" db="EMBL/GenBank/DDBJ databases">
        <title>Complete genome sequence of Euzebya sp. DY32-46 isolated from seawater of Pacific Ocean.</title>
        <authorList>
            <person name="Xu L."/>
            <person name="Wu Y.-H."/>
            <person name="Xu X.-W."/>
        </authorList>
    </citation>
    <scope>NUCLEOTIDE SEQUENCE [LARGE SCALE GENOMIC DNA]</scope>
    <source>
        <strain evidence="2 3">DY32-46</strain>
    </source>
</reference>
<evidence type="ECO:0008006" key="4">
    <source>
        <dbReference type="Google" id="ProtNLM"/>
    </source>
</evidence>
<evidence type="ECO:0000313" key="2">
    <source>
        <dbReference type="EMBL" id="AXV06231.1"/>
    </source>
</evidence>
<keyword evidence="1" id="KW-0472">Membrane</keyword>
<evidence type="ECO:0000313" key="3">
    <source>
        <dbReference type="Proteomes" id="UP000264006"/>
    </source>
</evidence>
<dbReference type="AlphaFoldDB" id="A0A346XVI4"/>
<name>A0A346XVI4_9ACTN</name>
<protein>
    <recommendedName>
        <fullName evidence="4">PH domain-containing protein</fullName>
    </recommendedName>
</protein>
<keyword evidence="1" id="KW-1133">Transmembrane helix</keyword>